<dbReference type="AlphaFoldDB" id="A0A8X7CJI0"/>
<dbReference type="PANTHER" id="PTHR24056">
    <property type="entry name" value="CELL DIVISION PROTEIN KINASE"/>
    <property type="match status" value="1"/>
</dbReference>
<dbReference type="InterPro" id="IPR011009">
    <property type="entry name" value="Kinase-like_dom_sf"/>
</dbReference>
<organism evidence="7 8">
    <name type="scientific">Trichonephila inaurata madagascariensis</name>
    <dbReference type="NCBI Taxonomy" id="2747483"/>
    <lineage>
        <taxon>Eukaryota</taxon>
        <taxon>Metazoa</taxon>
        <taxon>Ecdysozoa</taxon>
        <taxon>Arthropoda</taxon>
        <taxon>Chelicerata</taxon>
        <taxon>Arachnida</taxon>
        <taxon>Araneae</taxon>
        <taxon>Araneomorphae</taxon>
        <taxon>Entelegynae</taxon>
        <taxon>Araneoidea</taxon>
        <taxon>Nephilidae</taxon>
        <taxon>Trichonephila</taxon>
        <taxon>Trichonephila inaurata</taxon>
    </lineage>
</organism>
<evidence type="ECO:0000259" key="6">
    <source>
        <dbReference type="PROSITE" id="PS50011"/>
    </source>
</evidence>
<dbReference type="Gene3D" id="1.10.510.10">
    <property type="entry name" value="Transferase(Phosphotransferase) domain 1"/>
    <property type="match status" value="1"/>
</dbReference>
<dbReference type="GO" id="GO:0004674">
    <property type="term" value="F:protein serine/threonine kinase activity"/>
    <property type="evidence" value="ECO:0007669"/>
    <property type="project" value="UniProtKB-KW"/>
</dbReference>
<evidence type="ECO:0000256" key="5">
    <source>
        <dbReference type="ARBA" id="ARBA00022840"/>
    </source>
</evidence>
<keyword evidence="8" id="KW-1185">Reference proteome</keyword>
<keyword evidence="3" id="KW-0547">Nucleotide-binding</keyword>
<dbReference type="Proteomes" id="UP000886998">
    <property type="component" value="Unassembled WGS sequence"/>
</dbReference>
<dbReference type="SMART" id="SM00220">
    <property type="entry name" value="S_TKc"/>
    <property type="match status" value="1"/>
</dbReference>
<keyword evidence="5" id="KW-0067">ATP-binding</keyword>
<evidence type="ECO:0000256" key="3">
    <source>
        <dbReference type="ARBA" id="ARBA00022741"/>
    </source>
</evidence>
<dbReference type="SUPFAM" id="SSF56112">
    <property type="entry name" value="Protein kinase-like (PK-like)"/>
    <property type="match status" value="1"/>
</dbReference>
<gene>
    <name evidence="7" type="primary">KIN28</name>
    <name evidence="7" type="ORF">TNIN_246771</name>
</gene>
<evidence type="ECO:0000256" key="1">
    <source>
        <dbReference type="ARBA" id="ARBA00022527"/>
    </source>
</evidence>
<dbReference type="EMBL" id="BMAV01021362">
    <property type="protein sequence ID" value="GFY75394.1"/>
    <property type="molecule type" value="Genomic_DNA"/>
</dbReference>
<sequence>MNLRTGRQHIKKDIHPDNILFTSTGMLKIWNFRNSQYVNRLNEPVKTYEYRYQPLELLLEFEKCSTAVDIWSAGCIFAELLLKKKLFPIEERQNLLKQIFAMFGFPTKRIFKKLYDYPLILDLFEYRKHHYNCLDSYMRKNCAEACDTLAVNLLHACFVYNPKERNTAGECLEHIYFSTAPTASSDEKVVKTLERCSIKKNIKRIHKH</sequence>
<evidence type="ECO:0000313" key="7">
    <source>
        <dbReference type="EMBL" id="GFY75394.1"/>
    </source>
</evidence>
<dbReference type="PROSITE" id="PS50011">
    <property type="entry name" value="PROTEIN_KINASE_DOM"/>
    <property type="match status" value="1"/>
</dbReference>
<protein>
    <recommendedName>
        <fullName evidence="6">Protein kinase domain-containing protein</fullName>
    </recommendedName>
</protein>
<evidence type="ECO:0000256" key="4">
    <source>
        <dbReference type="ARBA" id="ARBA00022777"/>
    </source>
</evidence>
<keyword evidence="1" id="KW-0723">Serine/threonine-protein kinase</keyword>
<evidence type="ECO:0000256" key="2">
    <source>
        <dbReference type="ARBA" id="ARBA00022679"/>
    </source>
</evidence>
<name>A0A8X7CJI0_9ARAC</name>
<dbReference type="InterPro" id="IPR050108">
    <property type="entry name" value="CDK"/>
</dbReference>
<dbReference type="Pfam" id="PF00069">
    <property type="entry name" value="Pkinase"/>
    <property type="match status" value="1"/>
</dbReference>
<dbReference type="GO" id="GO:0005634">
    <property type="term" value="C:nucleus"/>
    <property type="evidence" value="ECO:0007669"/>
    <property type="project" value="TreeGrafter"/>
</dbReference>
<proteinExistence type="predicted"/>
<reference evidence="7" key="1">
    <citation type="submission" date="2020-08" db="EMBL/GenBank/DDBJ databases">
        <title>Multicomponent nature underlies the extraordinary mechanical properties of spider dragline silk.</title>
        <authorList>
            <person name="Kono N."/>
            <person name="Nakamura H."/>
            <person name="Mori M."/>
            <person name="Yoshida Y."/>
            <person name="Ohtoshi R."/>
            <person name="Malay A.D."/>
            <person name="Moran D.A.P."/>
            <person name="Tomita M."/>
            <person name="Numata K."/>
            <person name="Arakawa K."/>
        </authorList>
    </citation>
    <scope>NUCLEOTIDE SEQUENCE</scope>
</reference>
<accession>A0A8X7CJI0</accession>
<keyword evidence="2" id="KW-0808">Transferase</keyword>
<evidence type="ECO:0000313" key="8">
    <source>
        <dbReference type="Proteomes" id="UP000886998"/>
    </source>
</evidence>
<comment type="caution">
    <text evidence="7">The sequence shown here is derived from an EMBL/GenBank/DDBJ whole genome shotgun (WGS) entry which is preliminary data.</text>
</comment>
<dbReference type="InterPro" id="IPR000719">
    <property type="entry name" value="Prot_kinase_dom"/>
</dbReference>
<keyword evidence="4" id="KW-0418">Kinase</keyword>
<feature type="domain" description="Protein kinase" evidence="6">
    <location>
        <begin position="1"/>
        <end position="177"/>
    </location>
</feature>
<dbReference type="OrthoDB" id="413582at2759"/>
<dbReference type="GO" id="GO:0005524">
    <property type="term" value="F:ATP binding"/>
    <property type="evidence" value="ECO:0007669"/>
    <property type="project" value="UniProtKB-KW"/>
</dbReference>